<gene>
    <name evidence="4" type="ORF">BaRGS_00016669</name>
</gene>
<dbReference type="GO" id="GO:0005840">
    <property type="term" value="C:ribosome"/>
    <property type="evidence" value="ECO:0007669"/>
    <property type="project" value="UniProtKB-KW"/>
</dbReference>
<evidence type="ECO:0000256" key="2">
    <source>
        <dbReference type="ARBA" id="ARBA00023274"/>
    </source>
</evidence>
<organism evidence="4 5">
    <name type="scientific">Batillaria attramentaria</name>
    <dbReference type="NCBI Taxonomy" id="370345"/>
    <lineage>
        <taxon>Eukaryota</taxon>
        <taxon>Metazoa</taxon>
        <taxon>Spiralia</taxon>
        <taxon>Lophotrochozoa</taxon>
        <taxon>Mollusca</taxon>
        <taxon>Gastropoda</taxon>
        <taxon>Caenogastropoda</taxon>
        <taxon>Sorbeoconcha</taxon>
        <taxon>Cerithioidea</taxon>
        <taxon>Batillariidae</taxon>
        <taxon>Batillaria</taxon>
    </lineage>
</organism>
<feature type="domain" description="Ubiquitin-like" evidence="3">
    <location>
        <begin position="1"/>
        <end position="72"/>
    </location>
</feature>
<evidence type="ECO:0000259" key="3">
    <source>
        <dbReference type="PROSITE" id="PS50053"/>
    </source>
</evidence>
<dbReference type="AlphaFoldDB" id="A0ABD0KXU6"/>
<dbReference type="PANTHER" id="PTHR12650:SF15">
    <property type="entry name" value="RIBOSOMAL PROTEIN S30, ISOFORM A"/>
    <property type="match status" value="1"/>
</dbReference>
<dbReference type="Proteomes" id="UP001519460">
    <property type="component" value="Unassembled WGS sequence"/>
</dbReference>
<dbReference type="InterPro" id="IPR006846">
    <property type="entry name" value="Ribosomal_eS30"/>
</dbReference>
<accession>A0ABD0KXU6</accession>
<dbReference type="Pfam" id="PF00240">
    <property type="entry name" value="ubiquitin"/>
    <property type="match status" value="1"/>
</dbReference>
<comment type="caution">
    <text evidence="4">The sequence shown here is derived from an EMBL/GenBank/DDBJ whole genome shotgun (WGS) entry which is preliminary data.</text>
</comment>
<name>A0ABD0KXU6_9CAEN</name>
<evidence type="ECO:0000256" key="1">
    <source>
        <dbReference type="ARBA" id="ARBA00022980"/>
    </source>
</evidence>
<dbReference type="GO" id="GO:0005829">
    <property type="term" value="C:cytosol"/>
    <property type="evidence" value="ECO:0007669"/>
    <property type="project" value="UniProtKB-ARBA"/>
</dbReference>
<dbReference type="Gene3D" id="3.10.20.90">
    <property type="entry name" value="Phosphatidylinositol 3-kinase Catalytic Subunit, Chain A, domain 1"/>
    <property type="match status" value="1"/>
</dbReference>
<keyword evidence="2" id="KW-0687">Ribonucleoprotein</keyword>
<proteinExistence type="predicted"/>
<evidence type="ECO:0000313" key="5">
    <source>
        <dbReference type="Proteomes" id="UP001519460"/>
    </source>
</evidence>
<dbReference type="SMART" id="SM00213">
    <property type="entry name" value="UBQ"/>
    <property type="match status" value="1"/>
</dbReference>
<dbReference type="SUPFAM" id="SSF54236">
    <property type="entry name" value="Ubiquitin-like"/>
    <property type="match status" value="1"/>
</dbReference>
<dbReference type="GO" id="GO:1990904">
    <property type="term" value="C:ribonucleoprotein complex"/>
    <property type="evidence" value="ECO:0007669"/>
    <property type="project" value="UniProtKB-KW"/>
</dbReference>
<keyword evidence="1" id="KW-0689">Ribosomal protein</keyword>
<keyword evidence="5" id="KW-1185">Reference proteome</keyword>
<dbReference type="Pfam" id="PF04758">
    <property type="entry name" value="Ribosomal_S30"/>
    <property type="match status" value="1"/>
</dbReference>
<dbReference type="PROSITE" id="PS50053">
    <property type="entry name" value="UBIQUITIN_2"/>
    <property type="match status" value="1"/>
</dbReference>
<dbReference type="EMBL" id="JACVVK020000107">
    <property type="protein sequence ID" value="KAK7492005.1"/>
    <property type="molecule type" value="Genomic_DNA"/>
</dbReference>
<dbReference type="InterPro" id="IPR029071">
    <property type="entry name" value="Ubiquitin-like_domsf"/>
</dbReference>
<protein>
    <recommendedName>
        <fullName evidence="3">Ubiquitin-like domain-containing protein</fullName>
    </recommendedName>
</protein>
<sequence length="132" mass="14994">MQLFVRSQFTHTLAVHGTETVNDVKRMIQCLEGHPAEDLVVYYKGKQLKEDVPLAAIEDSITLEVDVCLRGGMVQEYLARAGQVRSQTPKVEPQEKKTGCAKSHMQYMYTYNRRLFNVVDMFGLRKGPNANS</sequence>
<dbReference type="PANTHER" id="PTHR12650">
    <property type="entry name" value="40S RIBOSOMAL PROTEIN S30/UBIQUITIN-LIKE PROTEIN FUBI"/>
    <property type="match status" value="1"/>
</dbReference>
<dbReference type="InterPro" id="IPR000626">
    <property type="entry name" value="Ubiquitin-like_dom"/>
</dbReference>
<reference evidence="4 5" key="1">
    <citation type="journal article" date="2023" name="Sci. Data">
        <title>Genome assembly of the Korean intertidal mud-creeper Batillaria attramentaria.</title>
        <authorList>
            <person name="Patra A.K."/>
            <person name="Ho P.T."/>
            <person name="Jun S."/>
            <person name="Lee S.J."/>
            <person name="Kim Y."/>
            <person name="Won Y.J."/>
        </authorList>
    </citation>
    <scope>NUCLEOTIDE SEQUENCE [LARGE SCALE GENOMIC DNA]</scope>
    <source>
        <strain evidence="4">Wonlab-2016</strain>
    </source>
</reference>
<evidence type="ECO:0000313" key="4">
    <source>
        <dbReference type="EMBL" id="KAK7492005.1"/>
    </source>
</evidence>